<organism evidence="1 2">
    <name type="scientific">Nelumbo nucifera</name>
    <name type="common">Sacred lotus</name>
    <dbReference type="NCBI Taxonomy" id="4432"/>
    <lineage>
        <taxon>Eukaryota</taxon>
        <taxon>Viridiplantae</taxon>
        <taxon>Streptophyta</taxon>
        <taxon>Embryophyta</taxon>
        <taxon>Tracheophyta</taxon>
        <taxon>Spermatophyta</taxon>
        <taxon>Magnoliopsida</taxon>
        <taxon>Proteales</taxon>
        <taxon>Nelumbonaceae</taxon>
        <taxon>Nelumbo</taxon>
    </lineage>
</organism>
<comment type="caution">
    <text evidence="1">The sequence shown here is derived from an EMBL/GenBank/DDBJ whole genome shotgun (WGS) entry which is preliminary data.</text>
</comment>
<gene>
    <name evidence="1" type="ORF">HUJ06_022608</name>
</gene>
<sequence>MILVLSNGISCFNPFFFEFLHLYLRKLAAKILLENSAMFLIILYLPSLYPITKTC</sequence>
<evidence type="ECO:0000313" key="2">
    <source>
        <dbReference type="Proteomes" id="UP000607653"/>
    </source>
</evidence>
<dbReference type="AlphaFoldDB" id="A0A822XQX0"/>
<protein>
    <submittedName>
        <fullName evidence="1">Uncharacterized protein</fullName>
    </submittedName>
</protein>
<proteinExistence type="predicted"/>
<reference evidence="1 2" key="1">
    <citation type="journal article" date="2020" name="Mol. Biol. Evol.">
        <title>Distinct Expression and Methylation Patterns for Genes with Different Fates following a Single Whole-Genome Duplication in Flowering Plants.</title>
        <authorList>
            <person name="Shi T."/>
            <person name="Rahmani R.S."/>
            <person name="Gugger P.F."/>
            <person name="Wang M."/>
            <person name="Li H."/>
            <person name="Zhang Y."/>
            <person name="Li Z."/>
            <person name="Wang Q."/>
            <person name="Van de Peer Y."/>
            <person name="Marchal K."/>
            <person name="Chen J."/>
        </authorList>
    </citation>
    <scope>NUCLEOTIDE SEQUENCE [LARGE SCALE GENOMIC DNA]</scope>
    <source>
        <tissue evidence="1">Leaf</tissue>
    </source>
</reference>
<evidence type="ECO:0000313" key="1">
    <source>
        <dbReference type="EMBL" id="DAD21145.1"/>
    </source>
</evidence>
<dbReference type="Proteomes" id="UP000607653">
    <property type="component" value="Unassembled WGS sequence"/>
</dbReference>
<name>A0A822XQX0_NELNU</name>
<accession>A0A822XQX0</accession>
<dbReference type="EMBL" id="DUZY01000001">
    <property type="protein sequence ID" value="DAD21145.1"/>
    <property type="molecule type" value="Genomic_DNA"/>
</dbReference>
<keyword evidence="2" id="KW-1185">Reference proteome</keyword>